<dbReference type="InterPro" id="IPR001915">
    <property type="entry name" value="Peptidase_M48"/>
</dbReference>
<keyword evidence="8" id="KW-0812">Transmembrane</keyword>
<sequence length="279" mass="30968">MSYSNPKIPEGINVTDEHPLKDFAAMLLGIGLALAAIIFVLTLLAGYLVRYVPFSFEQQLAERFSEQLPASENSPEHQQRQEYLQKLGDKLARAQQLPEEMTITVHYLEDDTVNAFATLGGHIFIFKGLLDRMPSENALAMVMAHEIAHIKHRDPMVSLGRGLTVSLAALSLLGAGDGSLAQSLVGQISLLTTLSFSRGMEEDADQEALQTLARHYGHTHHADTLFRILQDENQSQDVPAFFSTHPLNEERIKAIQQYQSEQSPKSLETVPLPAWAKPE</sequence>
<evidence type="ECO:0000256" key="3">
    <source>
        <dbReference type="ARBA" id="ARBA00022801"/>
    </source>
</evidence>
<dbReference type="GO" id="GO:0046872">
    <property type="term" value="F:metal ion binding"/>
    <property type="evidence" value="ECO:0007669"/>
    <property type="project" value="UniProtKB-KW"/>
</dbReference>
<feature type="transmembrane region" description="Helical" evidence="8">
    <location>
        <begin position="23"/>
        <end position="49"/>
    </location>
</feature>
<feature type="domain" description="Peptidase M48" evidence="9">
    <location>
        <begin position="79"/>
        <end position="257"/>
    </location>
</feature>
<name>A0A1X7AHK6_9GAMM</name>
<dbReference type="Pfam" id="PF01435">
    <property type="entry name" value="Peptidase_M48"/>
    <property type="match status" value="1"/>
</dbReference>
<dbReference type="GO" id="GO:0004222">
    <property type="term" value="F:metalloendopeptidase activity"/>
    <property type="evidence" value="ECO:0007669"/>
    <property type="project" value="InterPro"/>
</dbReference>
<accession>A0A1X7AHK6</accession>
<keyword evidence="11" id="KW-1185">Reference proteome</keyword>
<evidence type="ECO:0000313" key="11">
    <source>
        <dbReference type="Proteomes" id="UP000196573"/>
    </source>
</evidence>
<protein>
    <submittedName>
        <fullName evidence="10">TPR repeat-containing protein YfgC</fullName>
    </submittedName>
</protein>
<keyword evidence="1 6" id="KW-0645">Protease</keyword>
<evidence type="ECO:0000256" key="5">
    <source>
        <dbReference type="ARBA" id="ARBA00023049"/>
    </source>
</evidence>
<dbReference type="AlphaFoldDB" id="A0A1X7AHK6"/>
<dbReference type="Gene3D" id="3.30.2010.10">
    <property type="entry name" value="Metalloproteases ('zincins'), catalytic domain"/>
    <property type="match status" value="1"/>
</dbReference>
<evidence type="ECO:0000313" key="10">
    <source>
        <dbReference type="EMBL" id="SMA43041.1"/>
    </source>
</evidence>
<dbReference type="EMBL" id="FWPT01000003">
    <property type="protein sequence ID" value="SMA43041.1"/>
    <property type="molecule type" value="Genomic_DNA"/>
</dbReference>
<evidence type="ECO:0000256" key="7">
    <source>
        <dbReference type="SAM" id="MobiDB-lite"/>
    </source>
</evidence>
<evidence type="ECO:0000259" key="9">
    <source>
        <dbReference type="Pfam" id="PF01435"/>
    </source>
</evidence>
<feature type="region of interest" description="Disordered" evidence="7">
    <location>
        <begin position="258"/>
        <end position="279"/>
    </location>
</feature>
<evidence type="ECO:0000256" key="2">
    <source>
        <dbReference type="ARBA" id="ARBA00022723"/>
    </source>
</evidence>
<evidence type="ECO:0000256" key="1">
    <source>
        <dbReference type="ARBA" id="ARBA00022670"/>
    </source>
</evidence>
<dbReference type="InterPro" id="IPR051156">
    <property type="entry name" value="Mito/Outer_Membr_Metalloprot"/>
</dbReference>
<proteinExistence type="inferred from homology"/>
<gene>
    <name evidence="10" type="primary">yfgC_2</name>
    <name evidence="10" type="ORF">EHSB41UT_01545</name>
</gene>
<keyword evidence="3 6" id="KW-0378">Hydrolase</keyword>
<keyword evidence="8" id="KW-0472">Membrane</keyword>
<evidence type="ECO:0000256" key="6">
    <source>
        <dbReference type="RuleBase" id="RU003983"/>
    </source>
</evidence>
<evidence type="ECO:0000256" key="8">
    <source>
        <dbReference type="SAM" id="Phobius"/>
    </source>
</evidence>
<comment type="similarity">
    <text evidence="6">Belongs to the peptidase M48 family.</text>
</comment>
<dbReference type="RefSeq" id="WP_133060436.1">
    <property type="nucleotide sequence ID" value="NZ_CBCSCN010000008.1"/>
</dbReference>
<organism evidence="10 11">
    <name type="scientific">Parendozoicomonas haliclonae</name>
    <dbReference type="NCBI Taxonomy" id="1960125"/>
    <lineage>
        <taxon>Bacteria</taxon>
        <taxon>Pseudomonadati</taxon>
        <taxon>Pseudomonadota</taxon>
        <taxon>Gammaproteobacteria</taxon>
        <taxon>Oceanospirillales</taxon>
        <taxon>Endozoicomonadaceae</taxon>
        <taxon>Parendozoicomonas</taxon>
    </lineage>
</organism>
<dbReference type="GO" id="GO:0016020">
    <property type="term" value="C:membrane"/>
    <property type="evidence" value="ECO:0007669"/>
    <property type="project" value="TreeGrafter"/>
</dbReference>
<keyword evidence="5 6" id="KW-0482">Metalloprotease</keyword>
<keyword evidence="4 6" id="KW-0862">Zinc</keyword>
<evidence type="ECO:0000256" key="4">
    <source>
        <dbReference type="ARBA" id="ARBA00022833"/>
    </source>
</evidence>
<dbReference type="GO" id="GO:0051603">
    <property type="term" value="P:proteolysis involved in protein catabolic process"/>
    <property type="evidence" value="ECO:0007669"/>
    <property type="project" value="TreeGrafter"/>
</dbReference>
<keyword evidence="8" id="KW-1133">Transmembrane helix</keyword>
<dbReference type="PANTHER" id="PTHR22726:SF1">
    <property type="entry name" value="METALLOENDOPEPTIDASE OMA1, MITOCHONDRIAL"/>
    <property type="match status" value="1"/>
</dbReference>
<dbReference type="Proteomes" id="UP000196573">
    <property type="component" value="Unassembled WGS sequence"/>
</dbReference>
<dbReference type="CDD" id="cd07332">
    <property type="entry name" value="M48C_Oma1_like"/>
    <property type="match status" value="1"/>
</dbReference>
<reference evidence="10 11" key="1">
    <citation type="submission" date="2017-03" db="EMBL/GenBank/DDBJ databases">
        <authorList>
            <person name="Afonso C.L."/>
            <person name="Miller P.J."/>
            <person name="Scott M.A."/>
            <person name="Spackman E."/>
            <person name="Goraichik I."/>
            <person name="Dimitrov K.M."/>
            <person name="Suarez D.L."/>
            <person name="Swayne D.E."/>
        </authorList>
    </citation>
    <scope>NUCLEOTIDE SEQUENCE [LARGE SCALE GENOMIC DNA]</scope>
    <source>
        <strain evidence="10">SB41UT1</strain>
    </source>
</reference>
<comment type="cofactor">
    <cofactor evidence="6">
        <name>Zn(2+)</name>
        <dbReference type="ChEBI" id="CHEBI:29105"/>
    </cofactor>
    <text evidence="6">Binds 1 zinc ion per subunit.</text>
</comment>
<dbReference type="OrthoDB" id="9810445at2"/>
<keyword evidence="2" id="KW-0479">Metal-binding</keyword>
<dbReference type="PANTHER" id="PTHR22726">
    <property type="entry name" value="METALLOENDOPEPTIDASE OMA1"/>
    <property type="match status" value="1"/>
</dbReference>